<dbReference type="Proteomes" id="UP000468943">
    <property type="component" value="Unassembled WGS sequence"/>
</dbReference>
<dbReference type="SMART" id="SM00248">
    <property type="entry name" value="ANK"/>
    <property type="match status" value="3"/>
</dbReference>
<dbReference type="Gene3D" id="1.25.40.20">
    <property type="entry name" value="Ankyrin repeat-containing domain"/>
    <property type="match status" value="1"/>
</dbReference>
<gene>
    <name evidence="4" type="ORF">GRI36_13440</name>
</gene>
<keyword evidence="1" id="KW-0677">Repeat</keyword>
<dbReference type="PANTHER" id="PTHR24171">
    <property type="entry name" value="ANKYRIN REPEAT DOMAIN-CONTAINING PROTEIN 39-RELATED"/>
    <property type="match status" value="1"/>
</dbReference>
<dbReference type="PROSITE" id="PS50088">
    <property type="entry name" value="ANK_REPEAT"/>
    <property type="match status" value="3"/>
</dbReference>
<dbReference type="Pfam" id="PF00023">
    <property type="entry name" value="Ank"/>
    <property type="match status" value="1"/>
</dbReference>
<dbReference type="AlphaFoldDB" id="A0A6I4SSC1"/>
<name>A0A6I4SSC1_9SPHN</name>
<comment type="caution">
    <text evidence="4">The sequence shown here is derived from an EMBL/GenBank/DDBJ whole genome shotgun (WGS) entry which is preliminary data.</text>
</comment>
<dbReference type="OrthoDB" id="7390289at2"/>
<feature type="repeat" description="ANK" evidence="3">
    <location>
        <begin position="53"/>
        <end position="85"/>
    </location>
</feature>
<reference evidence="4 5" key="1">
    <citation type="submission" date="2019-12" db="EMBL/GenBank/DDBJ databases">
        <title>Genomic-based taxomic classification of the family Erythrobacteraceae.</title>
        <authorList>
            <person name="Xu L."/>
        </authorList>
    </citation>
    <scope>NUCLEOTIDE SEQUENCE [LARGE SCALE GENOMIC DNA]</scope>
    <source>
        <strain evidence="4 5">JCM 17802</strain>
    </source>
</reference>
<dbReference type="Pfam" id="PF12796">
    <property type="entry name" value="Ank_2"/>
    <property type="match status" value="1"/>
</dbReference>
<keyword evidence="2 3" id="KW-0040">ANK repeat</keyword>
<evidence type="ECO:0000256" key="2">
    <source>
        <dbReference type="ARBA" id="ARBA00023043"/>
    </source>
</evidence>
<feature type="repeat" description="ANK" evidence="3">
    <location>
        <begin position="119"/>
        <end position="151"/>
    </location>
</feature>
<organism evidence="4 5">
    <name type="scientific">Pontixanthobacter gangjinensis</name>
    <dbReference type="NCBI Taxonomy" id="1028742"/>
    <lineage>
        <taxon>Bacteria</taxon>
        <taxon>Pseudomonadati</taxon>
        <taxon>Pseudomonadota</taxon>
        <taxon>Alphaproteobacteria</taxon>
        <taxon>Sphingomonadales</taxon>
        <taxon>Erythrobacteraceae</taxon>
        <taxon>Pontixanthobacter</taxon>
    </lineage>
</organism>
<feature type="repeat" description="ANK" evidence="3">
    <location>
        <begin position="86"/>
        <end position="118"/>
    </location>
</feature>
<dbReference type="EMBL" id="WTYS01000001">
    <property type="protein sequence ID" value="MXO57876.1"/>
    <property type="molecule type" value="Genomic_DNA"/>
</dbReference>
<dbReference type="SUPFAM" id="SSF48403">
    <property type="entry name" value="Ankyrin repeat"/>
    <property type="match status" value="1"/>
</dbReference>
<keyword evidence="5" id="KW-1185">Reference proteome</keyword>
<evidence type="ECO:0000313" key="5">
    <source>
        <dbReference type="Proteomes" id="UP000468943"/>
    </source>
</evidence>
<evidence type="ECO:0000313" key="4">
    <source>
        <dbReference type="EMBL" id="MXO57876.1"/>
    </source>
</evidence>
<dbReference type="PROSITE" id="PS50297">
    <property type="entry name" value="ANK_REP_REGION"/>
    <property type="match status" value="3"/>
</dbReference>
<evidence type="ECO:0000256" key="3">
    <source>
        <dbReference type="PROSITE-ProRule" id="PRU00023"/>
    </source>
</evidence>
<evidence type="ECO:0000256" key="1">
    <source>
        <dbReference type="ARBA" id="ARBA00022737"/>
    </source>
</evidence>
<protein>
    <submittedName>
        <fullName evidence="4">Ankyrin repeat domain-containing protein</fullName>
    </submittedName>
</protein>
<proteinExistence type="predicted"/>
<sequence>MGAAALTAVPAAAQFQSDGYKFLEAVKENEGDIVTEALKEPGSVVVNTRDITTGETALHIVAKRRDTQWVKFLTAYGANPNIADRNGLTPLQIVATLGAVDAAEALIDAGAIIDKTNSSGETPLITAIHRKDVAMARLLLSKGASADRSDNSGRTGRDYIALQTGNSLMLNELKKADEARANAGPTQTYGPQF</sequence>
<dbReference type="InterPro" id="IPR002110">
    <property type="entry name" value="Ankyrin_rpt"/>
</dbReference>
<accession>A0A6I4SSC1</accession>
<dbReference type="InterPro" id="IPR036770">
    <property type="entry name" value="Ankyrin_rpt-contain_sf"/>
</dbReference>